<gene>
    <name evidence="1" type="ORF">SKAU_G00393590</name>
</gene>
<evidence type="ECO:0000313" key="2">
    <source>
        <dbReference type="Proteomes" id="UP001152622"/>
    </source>
</evidence>
<dbReference type="AlphaFoldDB" id="A0A9Q1IDV7"/>
<reference evidence="1" key="1">
    <citation type="journal article" date="2023" name="Science">
        <title>Genome structures resolve the early diversification of teleost fishes.</title>
        <authorList>
            <person name="Parey E."/>
            <person name="Louis A."/>
            <person name="Montfort J."/>
            <person name="Bouchez O."/>
            <person name="Roques C."/>
            <person name="Iampietro C."/>
            <person name="Lluch J."/>
            <person name="Castinel A."/>
            <person name="Donnadieu C."/>
            <person name="Desvignes T."/>
            <person name="Floi Bucao C."/>
            <person name="Jouanno E."/>
            <person name="Wen M."/>
            <person name="Mejri S."/>
            <person name="Dirks R."/>
            <person name="Jansen H."/>
            <person name="Henkel C."/>
            <person name="Chen W.J."/>
            <person name="Zahm M."/>
            <person name="Cabau C."/>
            <person name="Klopp C."/>
            <person name="Thompson A.W."/>
            <person name="Robinson-Rechavi M."/>
            <person name="Braasch I."/>
            <person name="Lecointre G."/>
            <person name="Bobe J."/>
            <person name="Postlethwait J.H."/>
            <person name="Berthelot C."/>
            <person name="Roest Crollius H."/>
            <person name="Guiguen Y."/>
        </authorList>
    </citation>
    <scope>NUCLEOTIDE SEQUENCE</scope>
    <source>
        <strain evidence="1">WJC10195</strain>
    </source>
</reference>
<name>A0A9Q1IDV7_SYNKA</name>
<dbReference type="Proteomes" id="UP001152622">
    <property type="component" value="Chromosome 20"/>
</dbReference>
<keyword evidence="2" id="KW-1185">Reference proteome</keyword>
<accession>A0A9Q1IDV7</accession>
<evidence type="ECO:0000313" key="1">
    <source>
        <dbReference type="EMBL" id="KAJ8336016.1"/>
    </source>
</evidence>
<proteinExistence type="predicted"/>
<organism evidence="1 2">
    <name type="scientific">Synaphobranchus kaupii</name>
    <name type="common">Kaup's arrowtooth eel</name>
    <dbReference type="NCBI Taxonomy" id="118154"/>
    <lineage>
        <taxon>Eukaryota</taxon>
        <taxon>Metazoa</taxon>
        <taxon>Chordata</taxon>
        <taxon>Craniata</taxon>
        <taxon>Vertebrata</taxon>
        <taxon>Euteleostomi</taxon>
        <taxon>Actinopterygii</taxon>
        <taxon>Neopterygii</taxon>
        <taxon>Teleostei</taxon>
        <taxon>Anguilliformes</taxon>
        <taxon>Synaphobranchidae</taxon>
        <taxon>Synaphobranchus</taxon>
    </lineage>
</organism>
<protein>
    <submittedName>
        <fullName evidence="1">Uncharacterized protein</fullName>
    </submittedName>
</protein>
<comment type="caution">
    <text evidence="1">The sequence shown here is derived from an EMBL/GenBank/DDBJ whole genome shotgun (WGS) entry which is preliminary data.</text>
</comment>
<dbReference type="EMBL" id="JAINUF010000020">
    <property type="protein sequence ID" value="KAJ8336016.1"/>
    <property type="molecule type" value="Genomic_DNA"/>
</dbReference>
<sequence length="113" mass="12500">MPRLSPGAEAQRVRYSSSRLSVTALTGAQRLWFKHRCFLCALRCAAAGGCTRAPFTESPHTSSCAHRYTPNHRARASFAVKDPEARLLQKPHENSLFKGVLLVMGPCDTVPYQ</sequence>